<dbReference type="InterPro" id="IPR013786">
    <property type="entry name" value="AcylCoA_DH/ox_N"/>
</dbReference>
<evidence type="ECO:0000259" key="3">
    <source>
        <dbReference type="Pfam" id="PF02771"/>
    </source>
</evidence>
<dbReference type="InterPro" id="IPR023922">
    <property type="entry name" value="S04_starv_induced_SfnB"/>
</dbReference>
<dbReference type="Gene3D" id="2.40.110.10">
    <property type="entry name" value="Butyryl-CoA Dehydrogenase, subunit A, domain 2"/>
    <property type="match status" value="1"/>
</dbReference>
<dbReference type="Gene3D" id="1.10.540.10">
    <property type="entry name" value="Acyl-CoA dehydrogenase/oxidase, N-terminal domain"/>
    <property type="match status" value="1"/>
</dbReference>
<feature type="region of interest" description="Disordered" evidence="2">
    <location>
        <begin position="1"/>
        <end position="31"/>
    </location>
</feature>
<dbReference type="PANTHER" id="PTHR43884">
    <property type="entry name" value="ACYL-COA DEHYDROGENASE"/>
    <property type="match status" value="1"/>
</dbReference>
<dbReference type="Gene3D" id="1.20.140.10">
    <property type="entry name" value="Butyryl-CoA Dehydrogenase, subunit A, domain 3"/>
    <property type="match status" value="1"/>
</dbReference>
<keyword evidence="1" id="KW-0560">Oxidoreductase</keyword>
<dbReference type="EMBL" id="FXUL01000007">
    <property type="protein sequence ID" value="SMP61218.1"/>
    <property type="molecule type" value="Genomic_DNA"/>
</dbReference>
<organism evidence="5 6">
    <name type="scientific">Noviherbaspirillum suwonense</name>
    <dbReference type="NCBI Taxonomy" id="1224511"/>
    <lineage>
        <taxon>Bacteria</taxon>
        <taxon>Pseudomonadati</taxon>
        <taxon>Pseudomonadota</taxon>
        <taxon>Betaproteobacteria</taxon>
        <taxon>Burkholderiales</taxon>
        <taxon>Oxalobacteraceae</taxon>
        <taxon>Noviherbaspirillum</taxon>
    </lineage>
</organism>
<comment type="caution">
    <text evidence="5">The sequence shown here is derived from an EMBL/GenBank/DDBJ whole genome shotgun (WGS) entry which is preliminary data.</text>
</comment>
<dbReference type="PANTHER" id="PTHR43884:SF12">
    <property type="entry name" value="ISOVALERYL-COA DEHYDROGENASE, MITOCHONDRIAL-RELATED"/>
    <property type="match status" value="1"/>
</dbReference>
<dbReference type="NCBIfam" id="TIGR04022">
    <property type="entry name" value="sulfur_SfnB"/>
    <property type="match status" value="1"/>
</dbReference>
<evidence type="ECO:0000256" key="2">
    <source>
        <dbReference type="SAM" id="MobiDB-lite"/>
    </source>
</evidence>
<dbReference type="InterPro" id="IPR013107">
    <property type="entry name" value="Acyl-CoA_DH_C"/>
</dbReference>
<dbReference type="PIRSF" id="PIRSF016578">
    <property type="entry name" value="HsaA"/>
    <property type="match status" value="1"/>
</dbReference>
<dbReference type="InterPro" id="IPR009100">
    <property type="entry name" value="AcylCoA_DH/oxidase_NM_dom_sf"/>
</dbReference>
<gene>
    <name evidence="5" type="ORF">SAMN06295970_107121</name>
</gene>
<dbReference type="Pfam" id="PF08028">
    <property type="entry name" value="Acyl-CoA_dh_2"/>
    <property type="match status" value="1"/>
</dbReference>
<evidence type="ECO:0000313" key="6">
    <source>
        <dbReference type="Proteomes" id="UP001158049"/>
    </source>
</evidence>
<sequence length="424" mass="45056">MSSTAIRPAAEIGATPSGPLAQRQAPLPDPGAVARIASDDEALAAAHRLADLFRADAAGRDREHRLPWEEIDHYSASGLGGMTVPRSHGGADVSHVTLAEVFRILSAADPALGQIPQNQFGVLGVVRQIGTASQKQRIYEAVLAGQRLGNAGPERGTATVLHQTTRLQETGGGLRLDGKRFYSTGALFAHWIPSRALDSEGRAVLVLVERGAAGVTVIDDWTSFGQRTTASGSVEFSGVRVDPDNVLPVWQMATQPGLTGPVSQLIQAAIDAGIAQAAIDDMLAFVRERARPWVDSGLTDATDDPYLIQAVGRLQVDLHAANAVLREAGALVDTLAAAPVTAASSARASVAVAEAKILTTEIALEAAEKLFELAGSSATRAAHNLDRHWRNARTHTLHDPVRWKYHALGNYALNGVFPKRHQWN</sequence>
<dbReference type="RefSeq" id="WP_283442447.1">
    <property type="nucleotide sequence ID" value="NZ_FXUL01000007.1"/>
</dbReference>
<proteinExistence type="predicted"/>
<dbReference type="Pfam" id="PF02771">
    <property type="entry name" value="Acyl-CoA_dh_N"/>
    <property type="match status" value="1"/>
</dbReference>
<dbReference type="InterPro" id="IPR037069">
    <property type="entry name" value="AcylCoA_DH/ox_N_sf"/>
</dbReference>
<dbReference type="InterPro" id="IPR046373">
    <property type="entry name" value="Acyl-CoA_Oxase/DH_mid-dom_sf"/>
</dbReference>
<feature type="domain" description="Acyl-CoA dehydrogenase/oxidase N-terminal" evidence="3">
    <location>
        <begin position="55"/>
        <end position="145"/>
    </location>
</feature>
<feature type="domain" description="Acyl-CoA dehydrogenase C-terminal" evidence="4">
    <location>
        <begin position="265"/>
        <end position="399"/>
    </location>
</feature>
<dbReference type="InterPro" id="IPR036250">
    <property type="entry name" value="AcylCo_DH-like_C"/>
</dbReference>
<evidence type="ECO:0000313" key="5">
    <source>
        <dbReference type="EMBL" id="SMP61218.1"/>
    </source>
</evidence>
<dbReference type="SUPFAM" id="SSF47203">
    <property type="entry name" value="Acyl-CoA dehydrogenase C-terminal domain-like"/>
    <property type="match status" value="1"/>
</dbReference>
<name>A0ABY1Q6G2_9BURK</name>
<accession>A0ABY1Q6G2</accession>
<evidence type="ECO:0000256" key="1">
    <source>
        <dbReference type="ARBA" id="ARBA00023002"/>
    </source>
</evidence>
<dbReference type="Proteomes" id="UP001158049">
    <property type="component" value="Unassembled WGS sequence"/>
</dbReference>
<keyword evidence="6" id="KW-1185">Reference proteome</keyword>
<dbReference type="SUPFAM" id="SSF56645">
    <property type="entry name" value="Acyl-CoA dehydrogenase NM domain-like"/>
    <property type="match status" value="1"/>
</dbReference>
<reference evidence="5 6" key="1">
    <citation type="submission" date="2017-05" db="EMBL/GenBank/DDBJ databases">
        <authorList>
            <person name="Varghese N."/>
            <person name="Submissions S."/>
        </authorList>
    </citation>
    <scope>NUCLEOTIDE SEQUENCE [LARGE SCALE GENOMIC DNA]</scope>
    <source>
        <strain evidence="5 6">DSM 26001</strain>
    </source>
</reference>
<protein>
    <submittedName>
        <fullName evidence="5">Sulfur acquisition oxidoreductase, SfnB family</fullName>
    </submittedName>
</protein>
<evidence type="ECO:0000259" key="4">
    <source>
        <dbReference type="Pfam" id="PF08028"/>
    </source>
</evidence>